<dbReference type="InterPro" id="IPR025066">
    <property type="entry name" value="CCDC174-like"/>
</dbReference>
<feature type="compositionally biased region" description="Basic and acidic residues" evidence="2">
    <location>
        <begin position="56"/>
        <end position="79"/>
    </location>
</feature>
<evidence type="ECO:0000256" key="1">
    <source>
        <dbReference type="ARBA" id="ARBA00023054"/>
    </source>
</evidence>
<accession>A0A067BG01</accession>
<evidence type="ECO:0000313" key="4">
    <source>
        <dbReference type="Proteomes" id="UP000030745"/>
    </source>
</evidence>
<protein>
    <submittedName>
        <fullName evidence="3">Uncharacterized protein</fullName>
    </submittedName>
</protein>
<feature type="region of interest" description="Disordered" evidence="2">
    <location>
        <begin position="231"/>
        <end position="266"/>
    </location>
</feature>
<sequence length="266" mass="29540">MSLGFLTESALVPSKAKAIKVDSKSIVDLKALVFREQERKKAATEASGLRSKRGARAKELQAGKKSETNAGVEKRRQRDEDEEALGDDERAKKKRSRQILIEKAKLYDQMARGERSATGDVLIDFDAKTTHRDHEFTEAAPKPAADDGEWVEIVDEFGRTKKVTKREYEASLPPPPPTEGSKSVGSFVVSQWEKTLNSQEKSYLTEVHAEAQHAKLTVADKKRQKELRREKLKLAFNSKSTPAVAPSSDISAQASRDASDFLSSLL</sequence>
<evidence type="ECO:0000256" key="2">
    <source>
        <dbReference type="SAM" id="MobiDB-lite"/>
    </source>
</evidence>
<dbReference type="KEGG" id="spar:SPRG_21886"/>
<organism evidence="3 4">
    <name type="scientific">Saprolegnia parasitica (strain CBS 223.65)</name>
    <dbReference type="NCBI Taxonomy" id="695850"/>
    <lineage>
        <taxon>Eukaryota</taxon>
        <taxon>Sar</taxon>
        <taxon>Stramenopiles</taxon>
        <taxon>Oomycota</taxon>
        <taxon>Saprolegniomycetes</taxon>
        <taxon>Saprolegniales</taxon>
        <taxon>Saprolegniaceae</taxon>
        <taxon>Saprolegnia</taxon>
    </lineage>
</organism>
<name>A0A067BG01_SAPPC</name>
<dbReference type="Proteomes" id="UP000030745">
    <property type="component" value="Unassembled WGS sequence"/>
</dbReference>
<keyword evidence="1" id="KW-0175">Coiled coil</keyword>
<dbReference type="OrthoDB" id="333551at2759"/>
<dbReference type="VEuPathDB" id="FungiDB:SPRG_21886"/>
<proteinExistence type="predicted"/>
<dbReference type="RefSeq" id="XP_012211972.1">
    <property type="nucleotide sequence ID" value="XM_012356582.1"/>
</dbReference>
<dbReference type="AlphaFoldDB" id="A0A067BG01"/>
<dbReference type="EMBL" id="KK583700">
    <property type="protein sequence ID" value="KDO17319.1"/>
    <property type="molecule type" value="Genomic_DNA"/>
</dbReference>
<dbReference type="OMA" id="VTKREYE"/>
<feature type="region of interest" description="Disordered" evidence="2">
    <location>
        <begin position="165"/>
        <end position="185"/>
    </location>
</feature>
<reference evidence="3 4" key="1">
    <citation type="journal article" date="2013" name="PLoS Genet.">
        <title>Distinctive expansion of potential virulence genes in the genome of the oomycete fish pathogen Saprolegnia parasitica.</title>
        <authorList>
            <person name="Jiang R.H."/>
            <person name="de Bruijn I."/>
            <person name="Haas B.J."/>
            <person name="Belmonte R."/>
            <person name="Lobach L."/>
            <person name="Christie J."/>
            <person name="van den Ackerveken G."/>
            <person name="Bottin A."/>
            <person name="Bulone V."/>
            <person name="Diaz-Moreno S.M."/>
            <person name="Dumas B."/>
            <person name="Fan L."/>
            <person name="Gaulin E."/>
            <person name="Govers F."/>
            <person name="Grenville-Briggs L.J."/>
            <person name="Horner N.R."/>
            <person name="Levin J.Z."/>
            <person name="Mammella M."/>
            <person name="Meijer H.J."/>
            <person name="Morris P."/>
            <person name="Nusbaum C."/>
            <person name="Oome S."/>
            <person name="Phillips A.J."/>
            <person name="van Rooyen D."/>
            <person name="Rzeszutek E."/>
            <person name="Saraiva M."/>
            <person name="Secombes C.J."/>
            <person name="Seidl M.F."/>
            <person name="Snel B."/>
            <person name="Stassen J.H."/>
            <person name="Sykes S."/>
            <person name="Tripathy S."/>
            <person name="van den Berg H."/>
            <person name="Vega-Arreguin J.C."/>
            <person name="Wawra S."/>
            <person name="Young S.K."/>
            <person name="Zeng Q."/>
            <person name="Dieguez-Uribeondo J."/>
            <person name="Russ C."/>
            <person name="Tyler B.M."/>
            <person name="van West P."/>
        </authorList>
    </citation>
    <scope>NUCLEOTIDE SEQUENCE [LARGE SCALE GENOMIC DNA]</scope>
    <source>
        <strain evidence="3 4">CBS 223.65</strain>
    </source>
</reference>
<evidence type="ECO:0000313" key="3">
    <source>
        <dbReference type="EMBL" id="KDO17319.1"/>
    </source>
</evidence>
<dbReference type="PANTHER" id="PTHR15885:SF1">
    <property type="entry name" value="COILED-COIL DOMAIN-CONTAINING PROTEIN 174"/>
    <property type="match status" value="1"/>
</dbReference>
<dbReference type="GeneID" id="24142386"/>
<feature type="compositionally biased region" description="Polar residues" evidence="2">
    <location>
        <begin position="248"/>
        <end position="266"/>
    </location>
</feature>
<keyword evidence="4" id="KW-1185">Reference proteome</keyword>
<feature type="region of interest" description="Disordered" evidence="2">
    <location>
        <begin position="38"/>
        <end position="96"/>
    </location>
</feature>
<dbReference type="PANTHER" id="PTHR15885">
    <property type="entry name" value="COILED-COIL DOMAIN-CONTAINING PROTEIN 174"/>
    <property type="match status" value="1"/>
</dbReference>
<gene>
    <name evidence="3" type="ORF">SPRG_21886</name>
</gene>
<dbReference type="GO" id="GO:0005634">
    <property type="term" value="C:nucleus"/>
    <property type="evidence" value="ECO:0007669"/>
    <property type="project" value="TreeGrafter"/>
</dbReference>